<dbReference type="AlphaFoldDB" id="A0A212KZR7"/>
<dbReference type="InterPro" id="IPR012349">
    <property type="entry name" value="Split_barrel_FMN-bd"/>
</dbReference>
<dbReference type="Pfam" id="PF01243">
    <property type="entry name" value="PNPOx_N"/>
    <property type="match status" value="1"/>
</dbReference>
<organism evidence="2">
    <name type="scientific">uncultured Desulfovibrio sp</name>
    <dbReference type="NCBI Taxonomy" id="167968"/>
    <lineage>
        <taxon>Bacteria</taxon>
        <taxon>Pseudomonadati</taxon>
        <taxon>Thermodesulfobacteriota</taxon>
        <taxon>Desulfovibrionia</taxon>
        <taxon>Desulfovibrionales</taxon>
        <taxon>Desulfovibrionaceae</taxon>
        <taxon>Desulfovibrio</taxon>
        <taxon>environmental samples</taxon>
    </lineage>
</organism>
<dbReference type="RefSeq" id="WP_179979462.1">
    <property type="nucleotide sequence ID" value="NZ_LT608333.1"/>
</dbReference>
<proteinExistence type="predicted"/>
<dbReference type="EMBL" id="FMJC01000001">
    <property type="protein sequence ID" value="SCM70778.1"/>
    <property type="molecule type" value="Genomic_DNA"/>
</dbReference>
<reference evidence="2" key="1">
    <citation type="submission" date="2016-08" db="EMBL/GenBank/DDBJ databases">
        <authorList>
            <person name="Seilhamer J.J."/>
        </authorList>
    </citation>
    <scope>NUCLEOTIDE SEQUENCE</scope>
    <source>
        <strain evidence="2">86-1</strain>
    </source>
</reference>
<gene>
    <name evidence="2" type="ORF">KL86DES1_10625</name>
</gene>
<sequence>MKEALNFLQDAKVFYLATCEGDQPHVRPIGFVMDCGGKLAFCTSNDKNMCKQMANNPKVEICAVDEKYNTLRICGKAVFATSPETQKKAFEVMPDLEKIYAVGDGRFEIFYIDEAKAVCQSISGEKQELPL</sequence>
<protein>
    <submittedName>
        <fullName evidence="2">Pyridoxamine 5'-phosphate oxidase-related FMN-binding protein</fullName>
    </submittedName>
</protein>
<dbReference type="SUPFAM" id="SSF50475">
    <property type="entry name" value="FMN-binding split barrel"/>
    <property type="match status" value="1"/>
</dbReference>
<dbReference type="Gene3D" id="2.30.110.10">
    <property type="entry name" value="Electron Transport, Fmn-binding Protein, Chain A"/>
    <property type="match status" value="1"/>
</dbReference>
<evidence type="ECO:0000313" key="2">
    <source>
        <dbReference type="EMBL" id="SCM70778.1"/>
    </source>
</evidence>
<dbReference type="InterPro" id="IPR011576">
    <property type="entry name" value="Pyridox_Oxase_N"/>
</dbReference>
<feature type="domain" description="Pyridoxamine 5'-phosphate oxidase N-terminal" evidence="1">
    <location>
        <begin position="2"/>
        <end position="89"/>
    </location>
</feature>
<accession>A0A212KZR7</accession>
<evidence type="ECO:0000259" key="1">
    <source>
        <dbReference type="Pfam" id="PF01243"/>
    </source>
</evidence>
<name>A0A212KZR7_9BACT</name>